<reference evidence="3 4" key="1">
    <citation type="journal article" date="2011" name="Science">
        <title>The Selaginella genome identifies genetic changes associated with the evolution of vascular plants.</title>
        <authorList>
            <person name="Banks J.A."/>
            <person name="Nishiyama T."/>
            <person name="Hasebe M."/>
            <person name="Bowman J.L."/>
            <person name="Gribskov M."/>
            <person name="dePamphilis C."/>
            <person name="Albert V.A."/>
            <person name="Aono N."/>
            <person name="Aoyama T."/>
            <person name="Ambrose B.A."/>
            <person name="Ashton N.W."/>
            <person name="Axtell M.J."/>
            <person name="Barker E."/>
            <person name="Barker M.S."/>
            <person name="Bennetzen J.L."/>
            <person name="Bonawitz N.D."/>
            <person name="Chapple C."/>
            <person name="Cheng C."/>
            <person name="Correa L.G."/>
            <person name="Dacre M."/>
            <person name="DeBarry J."/>
            <person name="Dreyer I."/>
            <person name="Elias M."/>
            <person name="Engstrom E.M."/>
            <person name="Estelle M."/>
            <person name="Feng L."/>
            <person name="Finet C."/>
            <person name="Floyd S.K."/>
            <person name="Frommer W.B."/>
            <person name="Fujita T."/>
            <person name="Gramzow L."/>
            <person name="Gutensohn M."/>
            <person name="Harholt J."/>
            <person name="Hattori M."/>
            <person name="Heyl A."/>
            <person name="Hirai T."/>
            <person name="Hiwatashi Y."/>
            <person name="Ishikawa M."/>
            <person name="Iwata M."/>
            <person name="Karol K.G."/>
            <person name="Koehler B."/>
            <person name="Kolukisaoglu U."/>
            <person name="Kubo M."/>
            <person name="Kurata T."/>
            <person name="Lalonde S."/>
            <person name="Li K."/>
            <person name="Li Y."/>
            <person name="Litt A."/>
            <person name="Lyons E."/>
            <person name="Manning G."/>
            <person name="Maruyama T."/>
            <person name="Michael T.P."/>
            <person name="Mikami K."/>
            <person name="Miyazaki S."/>
            <person name="Morinaga S."/>
            <person name="Murata T."/>
            <person name="Mueller-Roeber B."/>
            <person name="Nelson D.R."/>
            <person name="Obara M."/>
            <person name="Oguri Y."/>
            <person name="Olmstead R.G."/>
            <person name="Onodera N."/>
            <person name="Petersen B.L."/>
            <person name="Pils B."/>
            <person name="Prigge M."/>
            <person name="Rensing S.A."/>
            <person name="Riano-Pachon D.M."/>
            <person name="Roberts A.W."/>
            <person name="Sato Y."/>
            <person name="Scheller H.V."/>
            <person name="Schulz B."/>
            <person name="Schulz C."/>
            <person name="Shakirov E.V."/>
            <person name="Shibagaki N."/>
            <person name="Shinohara N."/>
            <person name="Shippen D.E."/>
            <person name="Soerensen I."/>
            <person name="Sotooka R."/>
            <person name="Sugimoto N."/>
            <person name="Sugita M."/>
            <person name="Sumikawa N."/>
            <person name="Tanurdzic M."/>
            <person name="Theissen G."/>
            <person name="Ulvskov P."/>
            <person name="Wakazuki S."/>
            <person name="Weng J.K."/>
            <person name="Willats W.W."/>
            <person name="Wipf D."/>
            <person name="Wolf P.G."/>
            <person name="Yang L."/>
            <person name="Zimmer A.D."/>
            <person name="Zhu Q."/>
            <person name="Mitros T."/>
            <person name="Hellsten U."/>
            <person name="Loque D."/>
            <person name="Otillar R."/>
            <person name="Salamov A."/>
            <person name="Schmutz J."/>
            <person name="Shapiro H."/>
            <person name="Lindquist E."/>
            <person name="Lucas S."/>
            <person name="Rokhsar D."/>
            <person name="Grigoriev I.V."/>
        </authorList>
    </citation>
    <scope>NUCLEOTIDE SEQUENCE [LARGE SCALE GENOMIC DNA]</scope>
</reference>
<keyword evidence="2" id="KW-0456">Lyase</keyword>
<dbReference type="GO" id="GO:0010333">
    <property type="term" value="F:terpene synthase activity"/>
    <property type="evidence" value="ECO:0007669"/>
    <property type="project" value="InterPro"/>
</dbReference>
<dbReference type="HOGENOM" id="CLU_904309_0_0_1"/>
<name>D8R6J2_SELML</name>
<dbReference type="InterPro" id="IPR008949">
    <property type="entry name" value="Isoprenoid_synthase_dom_sf"/>
</dbReference>
<dbReference type="SUPFAM" id="SSF48576">
    <property type="entry name" value="Terpenoid synthases"/>
    <property type="match status" value="1"/>
</dbReference>
<dbReference type="EMBL" id="GL377572">
    <property type="protein sequence ID" value="EFJ32685.1"/>
    <property type="molecule type" value="Genomic_DNA"/>
</dbReference>
<sequence>MAPYDFVPNVQCSFPVKCHPLYSFIRPGLEDWAATLEPGHGEGNPKGLGADLGGAKRLVDSYLGIIHAPEPVADMEFPRFCDMWNDLRADMPLKQYQRFANRVSELLKASVNQVRLRNLKTVMGLEELLAHRRMLVGVFVMETLMEYGMGFELQDDAISNQDLQEAESLVADHCNWRYSVQYRPCGNSDSKGFSFEYAADKVQKLVQSIEHRFKKLCENIRRSSCYNGAMEAYLEGLSHIISGNLEWHRQTGRYKLVS</sequence>
<dbReference type="Proteomes" id="UP000001514">
    <property type="component" value="Unassembled WGS sequence"/>
</dbReference>
<dbReference type="GO" id="GO:0046872">
    <property type="term" value="F:metal ion binding"/>
    <property type="evidence" value="ECO:0007669"/>
    <property type="project" value="UniProtKB-KW"/>
</dbReference>
<dbReference type="InParanoid" id="D8R6J2"/>
<protein>
    <recommendedName>
        <fullName evidence="2">Terpene synthase</fullName>
        <ecNumber evidence="2">4.2.3.-</ecNumber>
    </recommendedName>
</protein>
<evidence type="ECO:0000313" key="3">
    <source>
        <dbReference type="EMBL" id="EFJ32685.1"/>
    </source>
</evidence>
<dbReference type="Pfam" id="PF19086">
    <property type="entry name" value="Terpene_syn_C_2"/>
    <property type="match status" value="1"/>
</dbReference>
<keyword evidence="2" id="KW-0479">Metal-binding</keyword>
<accession>D8R6J2</accession>
<organism evidence="4">
    <name type="scientific">Selaginella moellendorffii</name>
    <name type="common">Spikemoss</name>
    <dbReference type="NCBI Taxonomy" id="88036"/>
    <lineage>
        <taxon>Eukaryota</taxon>
        <taxon>Viridiplantae</taxon>
        <taxon>Streptophyta</taxon>
        <taxon>Embryophyta</taxon>
        <taxon>Tracheophyta</taxon>
        <taxon>Lycopodiopsida</taxon>
        <taxon>Selaginellales</taxon>
        <taxon>Selaginellaceae</taxon>
        <taxon>Selaginella</taxon>
    </lineage>
</organism>
<gene>
    <name evidence="3" type="ORF">SELMODRAFT_407719</name>
</gene>
<comment type="cofactor">
    <cofactor evidence="2">
        <name>Mg(2+)</name>
        <dbReference type="ChEBI" id="CHEBI:18420"/>
    </cofactor>
</comment>
<keyword evidence="2" id="KW-0460">Magnesium</keyword>
<dbReference type="AlphaFoldDB" id="D8R6J2"/>
<evidence type="ECO:0000256" key="2">
    <source>
        <dbReference type="RuleBase" id="RU366034"/>
    </source>
</evidence>
<evidence type="ECO:0000313" key="4">
    <source>
        <dbReference type="Proteomes" id="UP000001514"/>
    </source>
</evidence>
<dbReference type="Gene3D" id="1.10.600.10">
    <property type="entry name" value="Farnesyl Diphosphate Synthase"/>
    <property type="match status" value="1"/>
</dbReference>
<dbReference type="GO" id="GO:0008299">
    <property type="term" value="P:isoprenoid biosynthetic process"/>
    <property type="evidence" value="ECO:0007669"/>
    <property type="project" value="UniProtKB-ARBA"/>
</dbReference>
<dbReference type="PANTHER" id="PTHR35201:SF4">
    <property type="entry name" value="BETA-PINACENE SYNTHASE-RELATED"/>
    <property type="match status" value="1"/>
</dbReference>
<comment type="similarity">
    <text evidence="1 2">Belongs to the terpene synthase family.</text>
</comment>
<dbReference type="KEGG" id="smo:SELMODRAFT_407719"/>
<dbReference type="EC" id="4.2.3.-" evidence="2"/>
<dbReference type="PANTHER" id="PTHR35201">
    <property type="entry name" value="TERPENE SYNTHASE"/>
    <property type="match status" value="1"/>
</dbReference>
<dbReference type="InterPro" id="IPR034686">
    <property type="entry name" value="Terpene_cyclase-like_2"/>
</dbReference>
<keyword evidence="4" id="KW-1185">Reference proteome</keyword>
<dbReference type="Gramene" id="EFJ32685">
    <property type="protein sequence ID" value="EFJ32685"/>
    <property type="gene ID" value="SELMODRAFT_407719"/>
</dbReference>
<proteinExistence type="inferred from homology"/>
<evidence type="ECO:0000256" key="1">
    <source>
        <dbReference type="ARBA" id="ARBA00006333"/>
    </source>
</evidence>